<dbReference type="Proteomes" id="UP000276215">
    <property type="component" value="Unassembled WGS sequence"/>
</dbReference>
<organism evidence="1 2">
    <name type="scientific">Choiromyces venosus 120613-1</name>
    <dbReference type="NCBI Taxonomy" id="1336337"/>
    <lineage>
        <taxon>Eukaryota</taxon>
        <taxon>Fungi</taxon>
        <taxon>Dikarya</taxon>
        <taxon>Ascomycota</taxon>
        <taxon>Pezizomycotina</taxon>
        <taxon>Pezizomycetes</taxon>
        <taxon>Pezizales</taxon>
        <taxon>Tuberaceae</taxon>
        <taxon>Choiromyces</taxon>
    </lineage>
</organism>
<dbReference type="EMBL" id="ML120357">
    <property type="protein sequence ID" value="RPB04586.1"/>
    <property type="molecule type" value="Genomic_DNA"/>
</dbReference>
<proteinExistence type="predicted"/>
<evidence type="ECO:0000313" key="2">
    <source>
        <dbReference type="Proteomes" id="UP000276215"/>
    </source>
</evidence>
<name>A0A3N4K1U1_9PEZI</name>
<gene>
    <name evidence="1" type="ORF">L873DRAFT_1786114</name>
</gene>
<protein>
    <submittedName>
        <fullName evidence="1">Uncharacterized protein</fullName>
    </submittedName>
</protein>
<dbReference type="OrthoDB" id="2800589at2759"/>
<keyword evidence="2" id="KW-1185">Reference proteome</keyword>
<reference evidence="1 2" key="1">
    <citation type="journal article" date="2018" name="Nat. Ecol. Evol.">
        <title>Pezizomycetes genomes reveal the molecular basis of ectomycorrhizal truffle lifestyle.</title>
        <authorList>
            <person name="Murat C."/>
            <person name="Payen T."/>
            <person name="Noel B."/>
            <person name="Kuo A."/>
            <person name="Morin E."/>
            <person name="Chen J."/>
            <person name="Kohler A."/>
            <person name="Krizsan K."/>
            <person name="Balestrini R."/>
            <person name="Da Silva C."/>
            <person name="Montanini B."/>
            <person name="Hainaut M."/>
            <person name="Levati E."/>
            <person name="Barry K.W."/>
            <person name="Belfiori B."/>
            <person name="Cichocki N."/>
            <person name="Clum A."/>
            <person name="Dockter R.B."/>
            <person name="Fauchery L."/>
            <person name="Guy J."/>
            <person name="Iotti M."/>
            <person name="Le Tacon F."/>
            <person name="Lindquist E.A."/>
            <person name="Lipzen A."/>
            <person name="Malagnac F."/>
            <person name="Mello A."/>
            <person name="Molinier V."/>
            <person name="Miyauchi S."/>
            <person name="Poulain J."/>
            <person name="Riccioni C."/>
            <person name="Rubini A."/>
            <person name="Sitrit Y."/>
            <person name="Splivallo R."/>
            <person name="Traeger S."/>
            <person name="Wang M."/>
            <person name="Zifcakova L."/>
            <person name="Wipf D."/>
            <person name="Zambonelli A."/>
            <person name="Paolocci F."/>
            <person name="Nowrousian M."/>
            <person name="Ottonello S."/>
            <person name="Baldrian P."/>
            <person name="Spatafora J.W."/>
            <person name="Henrissat B."/>
            <person name="Nagy L.G."/>
            <person name="Aury J.M."/>
            <person name="Wincker P."/>
            <person name="Grigoriev I.V."/>
            <person name="Bonfante P."/>
            <person name="Martin F.M."/>
        </authorList>
    </citation>
    <scope>NUCLEOTIDE SEQUENCE [LARGE SCALE GENOMIC DNA]</scope>
    <source>
        <strain evidence="1 2">120613-1</strain>
    </source>
</reference>
<accession>A0A3N4K1U1</accession>
<dbReference type="AlphaFoldDB" id="A0A3N4K1U1"/>
<sequence>MEYTISSFLRDFSSIRKQTFQSHTIKNSFMDSEMFRVAFKKALKKMCYYNNKTPTNRVFEEPISLYLFQLSEGFYNGQKELKSTLQSHSFRSKHTSIFKLKFLYKNYAKENIQVAVNNAKAGLSCHGIDARKAEKERKKQIRNIEAVGGIVSAELLIPILDLEKNLTSEDLELLQSLLDLLQALLLLEPASTRRPIDGCNSRSDSEDLACESDSDSSCILYDSIVQNADFVALD</sequence>
<evidence type="ECO:0000313" key="1">
    <source>
        <dbReference type="EMBL" id="RPB04586.1"/>
    </source>
</evidence>